<protein>
    <submittedName>
        <fullName evidence="2">Uncharacterized protein</fullName>
    </submittedName>
</protein>
<name>A0A542DKT2_AMYCI</name>
<feature type="region of interest" description="Disordered" evidence="1">
    <location>
        <begin position="1"/>
        <end position="78"/>
    </location>
</feature>
<dbReference type="AlphaFoldDB" id="A0A542DKT2"/>
<feature type="compositionally biased region" description="Basic and acidic residues" evidence="1">
    <location>
        <begin position="1"/>
        <end position="25"/>
    </location>
</feature>
<organism evidence="2 3">
    <name type="scientific">Amycolatopsis cihanbeyliensis</name>
    <dbReference type="NCBI Taxonomy" id="1128664"/>
    <lineage>
        <taxon>Bacteria</taxon>
        <taxon>Bacillati</taxon>
        <taxon>Actinomycetota</taxon>
        <taxon>Actinomycetes</taxon>
        <taxon>Pseudonocardiales</taxon>
        <taxon>Pseudonocardiaceae</taxon>
        <taxon>Amycolatopsis</taxon>
    </lineage>
</organism>
<reference evidence="2 3" key="1">
    <citation type="submission" date="2019-06" db="EMBL/GenBank/DDBJ databases">
        <title>Sequencing the genomes of 1000 actinobacteria strains.</title>
        <authorList>
            <person name="Klenk H.-P."/>
        </authorList>
    </citation>
    <scope>NUCLEOTIDE SEQUENCE [LARGE SCALE GENOMIC DNA]</scope>
    <source>
        <strain evidence="2 3">DSM 45679</strain>
    </source>
</reference>
<gene>
    <name evidence="2" type="ORF">FB471_3437</name>
</gene>
<feature type="compositionally biased region" description="Pro residues" evidence="1">
    <location>
        <begin position="124"/>
        <end position="141"/>
    </location>
</feature>
<keyword evidence="3" id="KW-1185">Reference proteome</keyword>
<accession>A0A542DKT2</accession>
<dbReference type="OrthoDB" id="582354at2"/>
<evidence type="ECO:0000313" key="3">
    <source>
        <dbReference type="Proteomes" id="UP000320876"/>
    </source>
</evidence>
<dbReference type="PRINTS" id="PR01217">
    <property type="entry name" value="PRICHEXTENSN"/>
</dbReference>
<evidence type="ECO:0000313" key="2">
    <source>
        <dbReference type="EMBL" id="TQJ03673.1"/>
    </source>
</evidence>
<evidence type="ECO:0000256" key="1">
    <source>
        <dbReference type="SAM" id="MobiDB-lite"/>
    </source>
</evidence>
<feature type="region of interest" description="Disordered" evidence="1">
    <location>
        <begin position="120"/>
        <end position="141"/>
    </location>
</feature>
<proteinExistence type="predicted"/>
<dbReference type="Proteomes" id="UP000320876">
    <property type="component" value="Unassembled WGS sequence"/>
</dbReference>
<dbReference type="RefSeq" id="WP_141999459.1">
    <property type="nucleotide sequence ID" value="NZ_VFML01000001.1"/>
</dbReference>
<sequence>MPANEASERSAKQREKEPDIAKADYFEMPGPEQPDAAPPTPPDLVPQGNPHANTVPPMYAYVPQGDPQGNPHANTPPPAYVPQGNPHANTVPPMYAAHGNNGPMALVPAYLPQGNPHANTVPPAAFPASPPVPQPAPPQPVPQPVPQNGLHGSTDGWSRNRVITHLFSYNASPGVWVWVQGTGWRRLSPASESGHSHLLLLAVTAKNNGLPVDYHEDASGQIDQLLV</sequence>
<comment type="caution">
    <text evidence="2">The sequence shown here is derived from an EMBL/GenBank/DDBJ whole genome shotgun (WGS) entry which is preliminary data.</text>
</comment>
<dbReference type="EMBL" id="VFML01000001">
    <property type="protein sequence ID" value="TQJ03673.1"/>
    <property type="molecule type" value="Genomic_DNA"/>
</dbReference>